<dbReference type="Pfam" id="PF07719">
    <property type="entry name" value="TPR_2"/>
    <property type="match status" value="1"/>
</dbReference>
<organism evidence="4 5">
    <name type="scientific">Thiomicrorhabdus xiamenensis</name>
    <dbReference type="NCBI Taxonomy" id="2739063"/>
    <lineage>
        <taxon>Bacteria</taxon>
        <taxon>Pseudomonadati</taxon>
        <taxon>Pseudomonadota</taxon>
        <taxon>Gammaproteobacteria</taxon>
        <taxon>Thiotrichales</taxon>
        <taxon>Piscirickettsiaceae</taxon>
        <taxon>Thiomicrorhabdus</taxon>
    </lineage>
</organism>
<reference evidence="4 5" key="1">
    <citation type="submission" date="2020-05" db="EMBL/GenBank/DDBJ databases">
        <title>Thiomicrorhabdus sediminis sp.nov. and Thiomicrorhabdus xiamenensis sp.nov., novel sulfur-oxidizing bacteria isolated from coastal sediment.</title>
        <authorList>
            <person name="Liu X."/>
        </authorList>
    </citation>
    <scope>NUCLEOTIDE SEQUENCE [LARGE SCALE GENOMIC DNA]</scope>
    <source>
        <strain evidence="4 5">G2</strain>
    </source>
</reference>
<dbReference type="InterPro" id="IPR011990">
    <property type="entry name" value="TPR-like_helical_dom_sf"/>
</dbReference>
<dbReference type="AlphaFoldDB" id="A0A7D4SXY3"/>
<feature type="repeat" description="TPR" evidence="3">
    <location>
        <begin position="142"/>
        <end position="175"/>
    </location>
</feature>
<gene>
    <name evidence="4" type="ORF">HQN79_02960</name>
</gene>
<dbReference type="RefSeq" id="WP_173284202.1">
    <property type="nucleotide sequence ID" value="NZ_CP054020.1"/>
</dbReference>
<evidence type="ECO:0000256" key="1">
    <source>
        <dbReference type="ARBA" id="ARBA00022737"/>
    </source>
</evidence>
<dbReference type="SUPFAM" id="SSF48452">
    <property type="entry name" value="TPR-like"/>
    <property type="match status" value="1"/>
</dbReference>
<dbReference type="SMART" id="SM00028">
    <property type="entry name" value="TPR"/>
    <property type="match status" value="3"/>
</dbReference>
<name>A0A7D4SXY3_9GAMM</name>
<protein>
    <submittedName>
        <fullName evidence="4">Tetratricopeptide repeat protein</fullName>
    </submittedName>
</protein>
<dbReference type="EMBL" id="CP054020">
    <property type="protein sequence ID" value="QKI88604.1"/>
    <property type="molecule type" value="Genomic_DNA"/>
</dbReference>
<dbReference type="Gene3D" id="1.25.40.10">
    <property type="entry name" value="Tetratricopeptide repeat domain"/>
    <property type="match status" value="2"/>
</dbReference>
<dbReference type="InterPro" id="IPR013105">
    <property type="entry name" value="TPR_2"/>
</dbReference>
<dbReference type="KEGG" id="txa:HQN79_02960"/>
<dbReference type="Proteomes" id="UP000504724">
    <property type="component" value="Chromosome"/>
</dbReference>
<evidence type="ECO:0000313" key="5">
    <source>
        <dbReference type="Proteomes" id="UP000504724"/>
    </source>
</evidence>
<evidence type="ECO:0000256" key="2">
    <source>
        <dbReference type="ARBA" id="ARBA00022803"/>
    </source>
</evidence>
<proteinExistence type="predicted"/>
<evidence type="ECO:0000256" key="3">
    <source>
        <dbReference type="PROSITE-ProRule" id="PRU00339"/>
    </source>
</evidence>
<dbReference type="InterPro" id="IPR019734">
    <property type="entry name" value="TPR_rpt"/>
</dbReference>
<dbReference type="PROSITE" id="PS50005">
    <property type="entry name" value="TPR"/>
    <property type="match status" value="1"/>
</dbReference>
<accession>A0A7D4SXY3</accession>
<keyword evidence="1" id="KW-0677">Repeat</keyword>
<keyword evidence="2 3" id="KW-0802">TPR repeat</keyword>
<evidence type="ECO:0000313" key="4">
    <source>
        <dbReference type="EMBL" id="QKI88604.1"/>
    </source>
</evidence>
<keyword evidence="5" id="KW-1185">Reference proteome</keyword>
<sequence length="191" mass="21785">MSVSGCTTVSNAPGSASFPNYKEASEPLVTSLDEKAEYELMLDLAVMEIKQRRYERAEGLLQKLRKINHQDIEVYRMLAKVYEGQEKRHLALLAWRQIIQMPNHSVEDEGEYARMALAEDQFTLAEAVYQQWLQSDSLVRRVSALNNLGFSRLLQKDFASAKSYFNQALQLDPLNSKALNNLILVDALTEK</sequence>